<gene>
    <name evidence="1" type="ORF">SAMN04489758_15510</name>
</gene>
<organism evidence="1 2">
    <name type="scientific">Thomasclavelia cocleata</name>
    <dbReference type="NCBI Taxonomy" id="69824"/>
    <lineage>
        <taxon>Bacteria</taxon>
        <taxon>Bacillati</taxon>
        <taxon>Bacillota</taxon>
        <taxon>Erysipelotrichia</taxon>
        <taxon>Erysipelotrichales</taxon>
        <taxon>Coprobacillaceae</taxon>
        <taxon>Thomasclavelia</taxon>
    </lineage>
</organism>
<evidence type="ECO:0000313" key="1">
    <source>
        <dbReference type="EMBL" id="SET85379.1"/>
    </source>
</evidence>
<name>A0A1I0HN74_9FIRM</name>
<sequence length="58" mass="6816">MEKKLDEIILLLKNIDKNLQILIDEKNETKIKSPSNDAILKQFEETEKLFNKVMNKGK</sequence>
<dbReference type="Proteomes" id="UP000198558">
    <property type="component" value="Unassembled WGS sequence"/>
</dbReference>
<dbReference type="EMBL" id="FOIN01000055">
    <property type="protein sequence ID" value="SET85379.1"/>
    <property type="molecule type" value="Genomic_DNA"/>
</dbReference>
<dbReference type="RefSeq" id="WP_169924248.1">
    <property type="nucleotide sequence ID" value="NZ_CANSQN010000045.1"/>
</dbReference>
<evidence type="ECO:0000313" key="2">
    <source>
        <dbReference type="Proteomes" id="UP000198558"/>
    </source>
</evidence>
<reference evidence="2" key="1">
    <citation type="submission" date="2016-10" db="EMBL/GenBank/DDBJ databases">
        <authorList>
            <person name="Varghese N."/>
            <person name="Submissions S."/>
        </authorList>
    </citation>
    <scope>NUCLEOTIDE SEQUENCE [LARGE SCALE GENOMIC DNA]</scope>
    <source>
        <strain evidence="2">DSM 1551</strain>
    </source>
</reference>
<proteinExistence type="predicted"/>
<protein>
    <submittedName>
        <fullName evidence="1">Uncharacterized protein</fullName>
    </submittedName>
</protein>
<dbReference type="AlphaFoldDB" id="A0A1I0HN74"/>
<keyword evidence="2" id="KW-1185">Reference proteome</keyword>
<accession>A0A1I0HN74</accession>
<dbReference type="GeneID" id="78289772"/>